<feature type="region of interest" description="Disordered" evidence="1">
    <location>
        <begin position="216"/>
        <end position="360"/>
    </location>
</feature>
<dbReference type="AlphaFoldDB" id="A0A1C7LQY3"/>
<feature type="compositionally biased region" description="Low complexity" evidence="1">
    <location>
        <begin position="49"/>
        <end position="64"/>
    </location>
</feature>
<protein>
    <submittedName>
        <fullName evidence="2">Uncharacterized protein</fullName>
    </submittedName>
</protein>
<feature type="compositionally biased region" description="Basic and acidic residues" evidence="1">
    <location>
        <begin position="1033"/>
        <end position="1042"/>
    </location>
</feature>
<feature type="compositionally biased region" description="Basic and acidic residues" evidence="1">
    <location>
        <begin position="427"/>
        <end position="438"/>
    </location>
</feature>
<feature type="compositionally biased region" description="Basic and acidic residues" evidence="1">
    <location>
        <begin position="948"/>
        <end position="962"/>
    </location>
</feature>
<feature type="compositionally biased region" description="Polar residues" evidence="1">
    <location>
        <begin position="130"/>
        <end position="141"/>
    </location>
</feature>
<keyword evidence="3" id="KW-1185">Reference proteome</keyword>
<name>A0A1C7LQY3_GRIFR</name>
<organism evidence="2 3">
    <name type="scientific">Grifola frondosa</name>
    <name type="common">Maitake</name>
    <name type="synonym">Polyporus frondosus</name>
    <dbReference type="NCBI Taxonomy" id="5627"/>
    <lineage>
        <taxon>Eukaryota</taxon>
        <taxon>Fungi</taxon>
        <taxon>Dikarya</taxon>
        <taxon>Basidiomycota</taxon>
        <taxon>Agaricomycotina</taxon>
        <taxon>Agaricomycetes</taxon>
        <taxon>Polyporales</taxon>
        <taxon>Grifolaceae</taxon>
        <taxon>Grifola</taxon>
    </lineage>
</organism>
<feature type="compositionally biased region" description="Low complexity" evidence="1">
    <location>
        <begin position="789"/>
        <end position="808"/>
    </location>
</feature>
<feature type="region of interest" description="Disordered" evidence="1">
    <location>
        <begin position="1"/>
        <end position="106"/>
    </location>
</feature>
<feature type="compositionally biased region" description="Basic and acidic residues" evidence="1">
    <location>
        <begin position="313"/>
        <end position="322"/>
    </location>
</feature>
<evidence type="ECO:0000313" key="2">
    <source>
        <dbReference type="EMBL" id="OBZ67008.1"/>
    </source>
</evidence>
<feature type="compositionally biased region" description="Polar residues" evidence="1">
    <location>
        <begin position="1048"/>
        <end position="1059"/>
    </location>
</feature>
<sequence length="1182" mass="128770">MFHFIRDSDVSSEKSASNSRRSSTPGDSIATSLVRRAPLAPLDPQTANSAAPDDQMPSSASSSSFLAYPRPDAPQDSDRYNIGRPIIPNRAAAEDSGGNLQTSRRRSIPNQCVAIHKSFCEQIVGTNSSPVPHSLQNSSNVARLPSQQRPLPRRSNHTPSSSLSAARRPSLPSIHLHQPAPTFVTTSTTDSTTHLGATDDIYSNLSSFTFGAAHTNASPRRPELISPYSAAPGTASADRTPRPSVSGPSSKLRTPRMQTRNIDEDGDKADDEDEEEAARQTRAKMRAIDDGTRRPSLPINTQLPRKSSAGSSRDSDSERELDSSGSYGEGDAEDMDTDHTFGGGDRYEFSASGVADDQMSVTIEGPFCDDEYEEEEDHLTSMQGELSASQSRHGSVPWHIPGPSASGPSREREDSAATVKAVPRMSRSLDDGLGHGAEDGTVQASSQPQSKSDFHNLLLQTDQANAGDGAHTNANVYDGFDLGYVLGSGMRSSEEGVRRSWSSGTPSYVAIGMIQATDARQMATEYGWNIPAVGERRPSTITVTTTSGEDAFTRQLRDLDRNYEMRRMDWSFRKETADGVGPTVTVTTLSPSGTSSTRVGMQEIWRHPHVGRFKVDKLLMRPENPSKSAQQRVNVRHIADPYSKGNIRGGPTSVIHKHSRAMAFSIFRRHGLFNRAAQRGGNLHMHSSGSILLATMRVQEQFTSTRTTSQLNAHGLLSDGTVDRAASSRSDVGPSRHRRERSKEDKDKAKKAKEDKMKGSSRKVNATTSVGSVSSRTTDDEVSPKGKSKLYTSPSSPSLPSFPTSPTLAEAPLSKTHGRSPASSLDHVTSLNATEVSEHAVTKLPTPERVTLNDEDAMDLDDEEQTVPRTSHAEAFATLDSNSIEYIRGRSEQRSDYDSSSHGVSFSEVVRRIFGRDGRVISRPPAGPPSAAIDGGFTPPWVTMAPRSKQEERSGTNRNDRGKGKRPMKNTMILNVFVNVPADALHMLLPLWPGETDPPSVVEGEDPSTYFLPVEERQYLIVYYVPFDERKEKGKKKQELNKKRSRNETQSAPTVSSNPKAKSITLTSFRVCARLVSYHDFTARACALPSDGLSVTGPVSEAMAQLPPASIREQHLDDLVIGVCQSRQNGMEFIPEGLAKLGLCMPVQSQNGLLLCAKRKTTSLKSIGVSRRLGGRQWRWRG</sequence>
<feature type="compositionally biased region" description="Basic and acidic residues" evidence="1">
    <location>
        <begin position="741"/>
        <end position="758"/>
    </location>
</feature>
<dbReference type="OrthoDB" id="3357948at2759"/>
<evidence type="ECO:0000313" key="3">
    <source>
        <dbReference type="Proteomes" id="UP000092993"/>
    </source>
</evidence>
<feature type="compositionally biased region" description="Low complexity" evidence="1">
    <location>
        <begin position="160"/>
        <end position="173"/>
    </location>
</feature>
<comment type="caution">
    <text evidence="2">The sequence shown here is derived from an EMBL/GenBank/DDBJ whole genome shotgun (WGS) entry which is preliminary data.</text>
</comment>
<feature type="compositionally biased region" description="Basic and acidic residues" evidence="1">
    <location>
        <begin position="1"/>
        <end position="12"/>
    </location>
</feature>
<dbReference type="OMA" id="ASQHTFG"/>
<dbReference type="EMBL" id="LUGG01000025">
    <property type="protein sequence ID" value="OBZ67008.1"/>
    <property type="molecule type" value="Genomic_DNA"/>
</dbReference>
<feature type="compositionally biased region" description="Polar residues" evidence="1">
    <location>
        <begin position="246"/>
        <end position="260"/>
    </location>
</feature>
<dbReference type="STRING" id="5627.A0A1C7LQY3"/>
<feature type="region of interest" description="Disordered" evidence="1">
    <location>
        <begin position="1033"/>
        <end position="1059"/>
    </location>
</feature>
<feature type="region of interest" description="Disordered" evidence="1">
    <location>
        <begin position="130"/>
        <end position="191"/>
    </location>
</feature>
<feature type="region of interest" description="Disordered" evidence="1">
    <location>
        <begin position="704"/>
        <end position="825"/>
    </location>
</feature>
<gene>
    <name evidence="2" type="ORF">A0H81_12824</name>
</gene>
<reference evidence="2 3" key="1">
    <citation type="submission" date="2016-03" db="EMBL/GenBank/DDBJ databases">
        <title>Whole genome sequencing of Grifola frondosa 9006-11.</title>
        <authorList>
            <person name="Min B."/>
            <person name="Park H."/>
            <person name="Kim J.-G."/>
            <person name="Cho H."/>
            <person name="Oh Y.-L."/>
            <person name="Kong W.-S."/>
            <person name="Choi I.-G."/>
        </authorList>
    </citation>
    <scope>NUCLEOTIDE SEQUENCE [LARGE SCALE GENOMIC DNA]</scope>
    <source>
        <strain evidence="2 3">9006-11</strain>
    </source>
</reference>
<feature type="compositionally biased region" description="Polar residues" evidence="1">
    <location>
        <begin position="380"/>
        <end position="393"/>
    </location>
</feature>
<feature type="compositionally biased region" description="Low complexity" evidence="1">
    <location>
        <begin position="13"/>
        <end position="23"/>
    </location>
</feature>
<dbReference type="Proteomes" id="UP000092993">
    <property type="component" value="Unassembled WGS sequence"/>
</dbReference>
<feature type="region of interest" description="Disordered" evidence="1">
    <location>
        <begin position="920"/>
        <end position="968"/>
    </location>
</feature>
<proteinExistence type="predicted"/>
<feature type="region of interest" description="Disordered" evidence="1">
    <location>
        <begin position="373"/>
        <end position="450"/>
    </location>
</feature>
<evidence type="ECO:0000256" key="1">
    <source>
        <dbReference type="SAM" id="MobiDB-lite"/>
    </source>
</evidence>
<accession>A0A1C7LQY3</accession>
<feature type="compositionally biased region" description="Acidic residues" evidence="1">
    <location>
        <begin position="264"/>
        <end position="276"/>
    </location>
</feature>
<feature type="compositionally biased region" description="Low complexity" evidence="1">
    <location>
        <begin position="767"/>
        <end position="776"/>
    </location>
</feature>